<sequence length="181" mass="20307">MRRYTHRMTAPDHHPLSLASSAIHALAGLLDERRPASVLVLSLNPLPAVAQWCAAHGASLTSLATLDPGTALTGLGRFDLVVVADQLEYMSAAQGTILLGTLRNLHSSSLAVLYQPALAPEALRWPPNAFLALGLHRAAEFQQAERHMTLYRYELDSYNFHRTWNTPEHWANPQYWGRYWW</sequence>
<comment type="caution">
    <text evidence="1">The sequence shown here is derived from an EMBL/GenBank/DDBJ whole genome shotgun (WGS) entry which is preliminary data.</text>
</comment>
<accession>A0ABT0E5K2</accession>
<organism evidence="1 2">
    <name type="scientific">Alcanivorax quisquiliarum</name>
    <dbReference type="NCBI Taxonomy" id="2933565"/>
    <lineage>
        <taxon>Bacteria</taxon>
        <taxon>Pseudomonadati</taxon>
        <taxon>Pseudomonadota</taxon>
        <taxon>Gammaproteobacteria</taxon>
        <taxon>Oceanospirillales</taxon>
        <taxon>Alcanivoracaceae</taxon>
        <taxon>Alcanivorax</taxon>
    </lineage>
</organism>
<dbReference type="Proteomes" id="UP001165524">
    <property type="component" value="Unassembled WGS sequence"/>
</dbReference>
<evidence type="ECO:0000313" key="2">
    <source>
        <dbReference type="Proteomes" id="UP001165524"/>
    </source>
</evidence>
<reference evidence="1" key="1">
    <citation type="submission" date="2022-04" db="EMBL/GenBank/DDBJ databases">
        <title>Alcanivorax sp. CY1518 draft genome sequence.</title>
        <authorList>
            <person name="Zhao G."/>
            <person name="An M."/>
        </authorList>
    </citation>
    <scope>NUCLEOTIDE SEQUENCE</scope>
    <source>
        <strain evidence="1">CY1518</strain>
    </source>
</reference>
<dbReference type="Pfam" id="PF19742">
    <property type="entry name" value="DUF6231"/>
    <property type="match status" value="1"/>
</dbReference>
<gene>
    <name evidence="1" type="ORF">MU846_05185</name>
</gene>
<dbReference type="EMBL" id="JALKII010000002">
    <property type="protein sequence ID" value="MCK0537098.1"/>
    <property type="molecule type" value="Genomic_DNA"/>
</dbReference>
<proteinExistence type="predicted"/>
<keyword evidence="2" id="KW-1185">Reference proteome</keyword>
<name>A0ABT0E5K2_9GAMM</name>
<dbReference type="RefSeq" id="WP_246949563.1">
    <property type="nucleotide sequence ID" value="NZ_JALKII010000002.1"/>
</dbReference>
<protein>
    <submittedName>
        <fullName evidence="1">DUF6231 family protein</fullName>
    </submittedName>
</protein>
<dbReference type="InterPro" id="IPR046199">
    <property type="entry name" value="DUF6231"/>
</dbReference>
<evidence type="ECO:0000313" key="1">
    <source>
        <dbReference type="EMBL" id="MCK0537098.1"/>
    </source>
</evidence>